<reference evidence="3" key="1">
    <citation type="journal article" date="2023" name="Mol. Phylogenet. Evol.">
        <title>Genome-scale phylogeny and comparative genomics of the fungal order Sordariales.</title>
        <authorList>
            <person name="Hensen N."/>
            <person name="Bonometti L."/>
            <person name="Westerberg I."/>
            <person name="Brannstrom I.O."/>
            <person name="Guillou S."/>
            <person name="Cros-Aarteil S."/>
            <person name="Calhoun S."/>
            <person name="Haridas S."/>
            <person name="Kuo A."/>
            <person name="Mondo S."/>
            <person name="Pangilinan J."/>
            <person name="Riley R."/>
            <person name="LaButti K."/>
            <person name="Andreopoulos B."/>
            <person name="Lipzen A."/>
            <person name="Chen C."/>
            <person name="Yan M."/>
            <person name="Daum C."/>
            <person name="Ng V."/>
            <person name="Clum A."/>
            <person name="Steindorff A."/>
            <person name="Ohm R.A."/>
            <person name="Martin F."/>
            <person name="Silar P."/>
            <person name="Natvig D.O."/>
            <person name="Lalanne C."/>
            <person name="Gautier V."/>
            <person name="Ament-Velasquez S.L."/>
            <person name="Kruys A."/>
            <person name="Hutchinson M.I."/>
            <person name="Powell A.J."/>
            <person name="Barry K."/>
            <person name="Miller A.N."/>
            <person name="Grigoriev I.V."/>
            <person name="Debuchy R."/>
            <person name="Gladieux P."/>
            <person name="Hiltunen Thoren M."/>
            <person name="Johannesson H."/>
        </authorList>
    </citation>
    <scope>NUCLEOTIDE SEQUENCE [LARGE SCALE GENOMIC DNA]</scope>
    <source>
        <strain evidence="3">CBS 340.73</strain>
    </source>
</reference>
<proteinExistence type="predicted"/>
<accession>A0AAN6NCT5</accession>
<gene>
    <name evidence="2" type="ORF">QBC46DRAFT_338665</name>
</gene>
<evidence type="ECO:0000256" key="1">
    <source>
        <dbReference type="SAM" id="MobiDB-lite"/>
    </source>
</evidence>
<feature type="region of interest" description="Disordered" evidence="1">
    <location>
        <begin position="97"/>
        <end position="130"/>
    </location>
</feature>
<dbReference type="AlphaFoldDB" id="A0AAN6NCT5"/>
<evidence type="ECO:0000313" key="2">
    <source>
        <dbReference type="EMBL" id="KAK3943417.1"/>
    </source>
</evidence>
<dbReference type="Proteomes" id="UP001303473">
    <property type="component" value="Unassembled WGS sequence"/>
</dbReference>
<feature type="compositionally biased region" description="Polar residues" evidence="1">
    <location>
        <begin position="97"/>
        <end position="109"/>
    </location>
</feature>
<comment type="caution">
    <text evidence="2">The sequence shown here is derived from an EMBL/GenBank/DDBJ whole genome shotgun (WGS) entry which is preliminary data.</text>
</comment>
<protein>
    <submittedName>
        <fullName evidence="2">Uncharacterized protein</fullName>
    </submittedName>
</protein>
<keyword evidence="3" id="KW-1185">Reference proteome</keyword>
<organism evidence="2 3">
    <name type="scientific">Diplogelasinospora grovesii</name>
    <dbReference type="NCBI Taxonomy" id="303347"/>
    <lineage>
        <taxon>Eukaryota</taxon>
        <taxon>Fungi</taxon>
        <taxon>Dikarya</taxon>
        <taxon>Ascomycota</taxon>
        <taxon>Pezizomycotina</taxon>
        <taxon>Sordariomycetes</taxon>
        <taxon>Sordariomycetidae</taxon>
        <taxon>Sordariales</taxon>
        <taxon>Diplogelasinosporaceae</taxon>
        <taxon>Diplogelasinospora</taxon>
    </lineage>
</organism>
<sequence length="199" mass="21730">MAIIPEPLQLNIELGRDREPVRLRVITAATCRSAPRSGSRGRGSWKWIEADIEIIRGFEVGQRFEDQKVEVSLPVPTTFRAGTGAGQKLLAIQDTAHTAQPGSTVQQPSVKPVEPSNLAGAEEQQRTTNSLNSAEAGNAQYVAEGPSREPISLLINREHVQSVLKPYRGGSLNTIPWSDISRSRFGKLLHNTRLSSSIT</sequence>
<evidence type="ECO:0000313" key="3">
    <source>
        <dbReference type="Proteomes" id="UP001303473"/>
    </source>
</evidence>
<dbReference type="EMBL" id="MU853766">
    <property type="protein sequence ID" value="KAK3943417.1"/>
    <property type="molecule type" value="Genomic_DNA"/>
</dbReference>
<name>A0AAN6NCT5_9PEZI</name>